<comment type="caution">
    <text evidence="1">The sequence shown here is derived from an EMBL/GenBank/DDBJ whole genome shotgun (WGS) entry which is preliminary data.</text>
</comment>
<proteinExistence type="predicted"/>
<evidence type="ECO:0000313" key="2">
    <source>
        <dbReference type="Proteomes" id="UP001230649"/>
    </source>
</evidence>
<dbReference type="EMBL" id="JASBWS010000044">
    <property type="protein sequence ID" value="KAJ9106044.1"/>
    <property type="molecule type" value="Genomic_DNA"/>
</dbReference>
<evidence type="ECO:0000313" key="1">
    <source>
        <dbReference type="EMBL" id="KAJ9106044.1"/>
    </source>
</evidence>
<name>A0ACC2W2U6_9TREE</name>
<dbReference type="Proteomes" id="UP001230649">
    <property type="component" value="Unassembled WGS sequence"/>
</dbReference>
<reference evidence="1" key="1">
    <citation type="submission" date="2023-04" db="EMBL/GenBank/DDBJ databases">
        <title>Draft Genome sequencing of Naganishia species isolated from polar environments using Oxford Nanopore Technology.</title>
        <authorList>
            <person name="Leo P."/>
            <person name="Venkateswaran K."/>
        </authorList>
    </citation>
    <scope>NUCLEOTIDE SEQUENCE</scope>
    <source>
        <strain evidence="1">MNA-CCFEE 5262</strain>
    </source>
</reference>
<keyword evidence="2" id="KW-1185">Reference proteome</keyword>
<organism evidence="1 2">
    <name type="scientific">Naganishia adeliensis</name>
    <dbReference type="NCBI Taxonomy" id="92952"/>
    <lineage>
        <taxon>Eukaryota</taxon>
        <taxon>Fungi</taxon>
        <taxon>Dikarya</taxon>
        <taxon>Basidiomycota</taxon>
        <taxon>Agaricomycotina</taxon>
        <taxon>Tremellomycetes</taxon>
        <taxon>Filobasidiales</taxon>
        <taxon>Filobasidiaceae</taxon>
        <taxon>Naganishia</taxon>
    </lineage>
</organism>
<accession>A0ACC2W2U6</accession>
<gene>
    <name evidence="1" type="ORF">QFC20_004104</name>
</gene>
<sequence length="696" mass="78503">MEDPEPVLTYRPPNPKPQRRKVSPCHCLAYTCLVFGIAIVCLIAYMIGKSVLQLVDDARHPHKAHHYDGSLIPPEADRGSVVWPILEDDARFDVVATLWYPLPREGEDETAVAEDDVTEEEQVLQRYWQLPLNEIRPIPKQVALLSEVVFHNASFKDKNLYRQIEYKLPLERFRLSNLSAVDVRATFALLPIDSARFDRITGFSDWRREEIQVPPTLPVLEDGVGHYPDQSIQRQLLQRWGVSIPLLRFYNIPSQCPEGSIDGEATSTTLEDGAESSPTDAIAELFKTTDTKLQRNHPHVITRSHVVVITETRPYNRAAFLKNHARLRETSCKGPAMNLARHFRFCGKTYPDMGEFGLSVDLEGDEGERETGYLPFLGALPEAAGPKFSAITAGRAKLMTNIIGSTTPSFVPNATEQEMIVAQDSWEQTGKWLNVCVFSAPLLLLVHLLDMMYWYTRTSTVGLDIWATACLALVALLEIVCPLIFDKDDSFTAGSGPLRVLYLIMGIWFALPAVLMLRAIVPFTVTLDSWTRLDIRRTRRNHRERASERIADQLAPSVRFMTILALTGIRYLMSYFSLNGYVVSPTALHPSRNIGNLESFLFNLTFGLQLSGNVFQIFMNGKSSTFAGRYRVAEVLSASMSLLWVIRLSTRIIGKRNPTYSLTVLECLSLVFELVKAYQAFVLARVEQEVADEDDE</sequence>
<protein>
    <submittedName>
        <fullName evidence="1">Uncharacterized protein</fullName>
    </submittedName>
</protein>